<evidence type="ECO:0000256" key="1">
    <source>
        <dbReference type="PROSITE-ProRule" id="PRU00047"/>
    </source>
</evidence>
<keyword evidence="1" id="KW-0863">Zinc-finger</keyword>
<keyword evidence="1" id="KW-0479">Metal-binding</keyword>
<keyword evidence="1" id="KW-0862">Zinc</keyword>
<sequence>MTAISEARDLKVLTLEELFGSLMTYELEMNSKVEEEEVKPKKNFALKSSHHDHDNSEEERDEEEEIALMTRNFKKFLKKKKGFGRRFPKKGENKGESSKTETPTCYKCKKQGHYKNECPQVNKEKMKYKKKALKVTWDDSDESDSDNNSSDNEVANLCLLGYINESNISEDEHASFCPLAFNDDESATEDLCLMAHGDEVCLISKSTKNKWFLDSGCSRHMTGDKNKFTSLTLKDGGNVKFGDNSKGKIIGIVERGVSTRSKLKNICNNMAFLSQIEPKNINEAIEDESWILAMQEELNQFERNKVWTLAPRPKDHSVIGTKWVFRNKKDEEGIIVRNKARLVAQGYNQEEAYGTPMSPSTKLDKDEKGKPVDVKLYRVKRIFRYLLGTIDLGLWYPKSNSFDLISYTDADFAGCKIDRKSTSGTCHFLGHSLVSWFSKKQNSVALSTAEAEYVAAGSCCAQSLYIKQQLEDFKILFDHIPIRCDNTSAISLSKNPIQHSRTKHIEIRYHFIRDHVQKGDIELEFVSTDSQWADILTKPLIEERFCTIRREIGMARYVDIK</sequence>
<dbReference type="InterPro" id="IPR054722">
    <property type="entry name" value="PolX-like_BBD"/>
</dbReference>
<dbReference type="InterPro" id="IPR013103">
    <property type="entry name" value="RVT_2"/>
</dbReference>
<dbReference type="SUPFAM" id="SSF57756">
    <property type="entry name" value="Retrovirus zinc finger-like domains"/>
    <property type="match status" value="1"/>
</dbReference>
<dbReference type="Gene3D" id="4.10.60.10">
    <property type="entry name" value="Zinc finger, CCHC-type"/>
    <property type="match status" value="1"/>
</dbReference>
<evidence type="ECO:0000259" key="3">
    <source>
        <dbReference type="PROSITE" id="PS50158"/>
    </source>
</evidence>
<proteinExistence type="predicted"/>
<evidence type="ECO:0000256" key="2">
    <source>
        <dbReference type="SAM" id="MobiDB-lite"/>
    </source>
</evidence>
<dbReference type="AlphaFoldDB" id="A0A2N9I3Q3"/>
<protein>
    <recommendedName>
        <fullName evidence="3">CCHC-type domain-containing protein</fullName>
    </recommendedName>
</protein>
<dbReference type="PANTHER" id="PTHR11439">
    <property type="entry name" value="GAG-POL-RELATED RETROTRANSPOSON"/>
    <property type="match status" value="1"/>
</dbReference>
<evidence type="ECO:0000313" key="4">
    <source>
        <dbReference type="EMBL" id="SPD18975.1"/>
    </source>
</evidence>
<reference evidence="4" key="1">
    <citation type="submission" date="2018-02" db="EMBL/GenBank/DDBJ databases">
        <authorList>
            <person name="Cohen D.B."/>
            <person name="Kent A.D."/>
        </authorList>
    </citation>
    <scope>NUCLEOTIDE SEQUENCE</scope>
</reference>
<dbReference type="GO" id="GO:0008270">
    <property type="term" value="F:zinc ion binding"/>
    <property type="evidence" value="ECO:0007669"/>
    <property type="project" value="UniProtKB-KW"/>
</dbReference>
<dbReference type="Pfam" id="PF22936">
    <property type="entry name" value="Pol_BBD"/>
    <property type="match status" value="1"/>
</dbReference>
<accession>A0A2N9I3Q3</accession>
<dbReference type="PANTHER" id="PTHR11439:SF442">
    <property type="entry name" value="CYSTEINE-RICH RLK (RECEPTOR-LIKE PROTEIN KINASE) 8"/>
    <property type="match status" value="1"/>
</dbReference>
<dbReference type="PROSITE" id="PS50158">
    <property type="entry name" value="ZF_CCHC"/>
    <property type="match status" value="1"/>
</dbReference>
<organism evidence="4">
    <name type="scientific">Fagus sylvatica</name>
    <name type="common">Beechnut</name>
    <dbReference type="NCBI Taxonomy" id="28930"/>
    <lineage>
        <taxon>Eukaryota</taxon>
        <taxon>Viridiplantae</taxon>
        <taxon>Streptophyta</taxon>
        <taxon>Embryophyta</taxon>
        <taxon>Tracheophyta</taxon>
        <taxon>Spermatophyta</taxon>
        <taxon>Magnoliopsida</taxon>
        <taxon>eudicotyledons</taxon>
        <taxon>Gunneridae</taxon>
        <taxon>Pentapetalae</taxon>
        <taxon>rosids</taxon>
        <taxon>fabids</taxon>
        <taxon>Fagales</taxon>
        <taxon>Fagaceae</taxon>
        <taxon>Fagus</taxon>
    </lineage>
</organism>
<dbReference type="Pfam" id="PF07727">
    <property type="entry name" value="RVT_2"/>
    <property type="match status" value="1"/>
</dbReference>
<feature type="domain" description="CCHC-type" evidence="3">
    <location>
        <begin position="105"/>
        <end position="120"/>
    </location>
</feature>
<dbReference type="SMART" id="SM00343">
    <property type="entry name" value="ZnF_C2HC"/>
    <property type="match status" value="1"/>
</dbReference>
<gene>
    <name evidence="4" type="ORF">FSB_LOCUS46857</name>
</gene>
<name>A0A2N9I3Q3_FAGSY</name>
<feature type="region of interest" description="Disordered" evidence="2">
    <location>
        <begin position="31"/>
        <end position="63"/>
    </location>
</feature>
<dbReference type="InterPro" id="IPR036875">
    <property type="entry name" value="Znf_CCHC_sf"/>
</dbReference>
<dbReference type="InterPro" id="IPR001878">
    <property type="entry name" value="Znf_CCHC"/>
</dbReference>
<dbReference type="Pfam" id="PF00098">
    <property type="entry name" value="zf-CCHC"/>
    <property type="match status" value="1"/>
</dbReference>
<dbReference type="EMBL" id="OIVN01004733">
    <property type="protein sequence ID" value="SPD18975.1"/>
    <property type="molecule type" value="Genomic_DNA"/>
</dbReference>
<dbReference type="CDD" id="cd09272">
    <property type="entry name" value="RNase_HI_RT_Ty1"/>
    <property type="match status" value="1"/>
</dbReference>
<dbReference type="GO" id="GO:0003676">
    <property type="term" value="F:nucleic acid binding"/>
    <property type="evidence" value="ECO:0007669"/>
    <property type="project" value="InterPro"/>
</dbReference>